<organism evidence="2 5">
    <name type="scientific">Phytophthora rubi</name>
    <dbReference type="NCBI Taxonomy" id="129364"/>
    <lineage>
        <taxon>Eukaryota</taxon>
        <taxon>Sar</taxon>
        <taxon>Stramenopiles</taxon>
        <taxon>Oomycota</taxon>
        <taxon>Peronosporomycetes</taxon>
        <taxon>Peronosporales</taxon>
        <taxon>Peronosporaceae</taxon>
        <taxon>Phytophthora</taxon>
    </lineage>
</organism>
<evidence type="ECO:0000313" key="5">
    <source>
        <dbReference type="Proteomes" id="UP000435112"/>
    </source>
</evidence>
<evidence type="ECO:0000256" key="1">
    <source>
        <dbReference type="SAM" id="Phobius"/>
    </source>
</evidence>
<dbReference type="Proteomes" id="UP000434957">
    <property type="component" value="Unassembled WGS sequence"/>
</dbReference>
<dbReference type="Proteomes" id="UP000435112">
    <property type="component" value="Unassembled WGS sequence"/>
</dbReference>
<sequence>MRRKRCVLVTAVEFLSCSVNFLLHAHTYWDHLTNFLSKFNSVNHFTNHTTSTCDAFLLSLFPWSLIAMLPSRMRFL</sequence>
<protein>
    <submittedName>
        <fullName evidence="2">Uncharacterized protein</fullName>
    </submittedName>
</protein>
<evidence type="ECO:0000313" key="3">
    <source>
        <dbReference type="EMBL" id="KAE9298290.1"/>
    </source>
</evidence>
<dbReference type="AlphaFoldDB" id="A0A6A3NKP7"/>
<comment type="caution">
    <text evidence="2">The sequence shown here is derived from an EMBL/GenBank/DDBJ whole genome shotgun (WGS) entry which is preliminary data.</text>
</comment>
<evidence type="ECO:0000313" key="2">
    <source>
        <dbReference type="EMBL" id="KAE9045040.1"/>
    </source>
</evidence>
<gene>
    <name evidence="2" type="ORF">PR002_g2451</name>
    <name evidence="3" type="ORF">PR003_g23279</name>
</gene>
<evidence type="ECO:0000313" key="4">
    <source>
        <dbReference type="Proteomes" id="UP000434957"/>
    </source>
</evidence>
<name>A0A6A3NKP7_9STRA</name>
<dbReference type="EMBL" id="QXFT01002436">
    <property type="protein sequence ID" value="KAE9298290.1"/>
    <property type="molecule type" value="Genomic_DNA"/>
</dbReference>
<proteinExistence type="predicted"/>
<feature type="transmembrane region" description="Helical" evidence="1">
    <location>
        <begin position="49"/>
        <end position="69"/>
    </location>
</feature>
<keyword evidence="1" id="KW-0472">Membrane</keyword>
<keyword evidence="4" id="KW-1185">Reference proteome</keyword>
<dbReference type="EMBL" id="QXFU01000083">
    <property type="protein sequence ID" value="KAE9045040.1"/>
    <property type="molecule type" value="Genomic_DNA"/>
</dbReference>
<keyword evidence="1" id="KW-0812">Transmembrane</keyword>
<accession>A0A6A3NKP7</accession>
<reference evidence="2 5" key="1">
    <citation type="submission" date="2018-09" db="EMBL/GenBank/DDBJ databases">
        <title>Genomic investigation of the strawberry pathogen Phytophthora fragariae indicates pathogenicity is determined by transcriptional variation in three key races.</title>
        <authorList>
            <person name="Adams T.M."/>
            <person name="Armitage A.D."/>
            <person name="Sobczyk M.K."/>
            <person name="Bates H.J."/>
            <person name="Dunwell J.M."/>
            <person name="Nellist C.F."/>
            <person name="Harrison R.J."/>
        </authorList>
    </citation>
    <scope>NUCLEOTIDE SEQUENCE [LARGE SCALE GENOMIC DNA]</scope>
    <source>
        <strain evidence="2 5">SCRP324</strain>
        <strain evidence="3 4">SCRP333</strain>
    </source>
</reference>
<keyword evidence="1" id="KW-1133">Transmembrane helix</keyword>